<keyword evidence="3" id="KW-1185">Reference proteome</keyword>
<accession>A0AAE3GYB5</accession>
<keyword evidence="1" id="KW-1133">Transmembrane helix</keyword>
<keyword evidence="1" id="KW-0472">Membrane</keyword>
<gene>
    <name evidence="2" type="ORF">NJ959_20710</name>
</gene>
<evidence type="ECO:0000313" key="3">
    <source>
        <dbReference type="Proteomes" id="UP001204953"/>
    </source>
</evidence>
<name>A0AAE3GYB5_9CYAN</name>
<comment type="caution">
    <text evidence="2">The sequence shown here is derived from an EMBL/GenBank/DDBJ whole genome shotgun (WGS) entry which is preliminary data.</text>
</comment>
<keyword evidence="1" id="KW-0812">Transmembrane</keyword>
<evidence type="ECO:0000313" key="2">
    <source>
        <dbReference type="EMBL" id="MCP2730852.1"/>
    </source>
</evidence>
<organism evidence="2 3">
    <name type="scientific">Limnofasciculus baicalensis BBK-W-15</name>
    <dbReference type="NCBI Taxonomy" id="2699891"/>
    <lineage>
        <taxon>Bacteria</taxon>
        <taxon>Bacillati</taxon>
        <taxon>Cyanobacteriota</taxon>
        <taxon>Cyanophyceae</taxon>
        <taxon>Coleofasciculales</taxon>
        <taxon>Coleofasciculaceae</taxon>
        <taxon>Limnofasciculus</taxon>
        <taxon>Limnofasciculus baicalensis</taxon>
    </lineage>
</organism>
<sequence>MDRLNESGKISQEIWRAGNILVMRRGAQLPDRCIKTNQPANGKRFKAILYWHHPAIYLVILLNLLIYVIIAIFVRKKAVVYFGVSEEVLQKRRRAILWGWGVGVAGIILFFSALSLQSQLAMAIFLLPVGQALMLGGLIGGSARATIVNVYRIEDEYIWIRGVAKEYLALLPEWNHFTTD</sequence>
<proteinExistence type="predicted"/>
<feature type="transmembrane region" description="Helical" evidence="1">
    <location>
        <begin position="55"/>
        <end position="74"/>
    </location>
</feature>
<reference evidence="2" key="1">
    <citation type="submission" date="2022-06" db="EMBL/GenBank/DDBJ databases">
        <title>New cyanobacteria of genus Symplocastrum in benthos of Lake Baikal.</title>
        <authorList>
            <person name="Sorokovikova E."/>
            <person name="Tikhonova I."/>
            <person name="Krasnopeev A."/>
            <person name="Evseev P."/>
            <person name="Gladkikh A."/>
            <person name="Belykh O."/>
        </authorList>
    </citation>
    <scope>NUCLEOTIDE SEQUENCE</scope>
    <source>
        <strain evidence="2">BBK-W-15</strain>
    </source>
</reference>
<dbReference type="EMBL" id="JAMZMM010000248">
    <property type="protein sequence ID" value="MCP2730852.1"/>
    <property type="molecule type" value="Genomic_DNA"/>
</dbReference>
<dbReference type="Proteomes" id="UP001204953">
    <property type="component" value="Unassembled WGS sequence"/>
</dbReference>
<dbReference type="RefSeq" id="WP_254013603.1">
    <property type="nucleotide sequence ID" value="NZ_JAMZMM010000248.1"/>
</dbReference>
<feature type="transmembrane region" description="Helical" evidence="1">
    <location>
        <begin position="120"/>
        <end position="139"/>
    </location>
</feature>
<dbReference type="AlphaFoldDB" id="A0AAE3GYB5"/>
<evidence type="ECO:0000256" key="1">
    <source>
        <dbReference type="SAM" id="Phobius"/>
    </source>
</evidence>
<feature type="transmembrane region" description="Helical" evidence="1">
    <location>
        <begin position="95"/>
        <end position="114"/>
    </location>
</feature>
<protein>
    <submittedName>
        <fullName evidence="2">Uncharacterized protein</fullName>
    </submittedName>
</protein>